<protein>
    <submittedName>
        <fullName evidence="8">Endolytic transglycosylase MltG</fullName>
    </submittedName>
</protein>
<evidence type="ECO:0000256" key="4">
    <source>
        <dbReference type="ARBA" id="ARBA00023136"/>
    </source>
</evidence>
<dbReference type="Gene3D" id="3.30.1490.480">
    <property type="entry name" value="Endolytic murein transglycosylase"/>
    <property type="match status" value="1"/>
</dbReference>
<evidence type="ECO:0000256" key="1">
    <source>
        <dbReference type="ARBA" id="ARBA00022475"/>
    </source>
</evidence>
<organism evidence="8 9">
    <name type="scientific">Ruminococcus gauvreauii</name>
    <dbReference type="NCBI Taxonomy" id="438033"/>
    <lineage>
        <taxon>Bacteria</taxon>
        <taxon>Bacillati</taxon>
        <taxon>Bacillota</taxon>
        <taxon>Clostridia</taxon>
        <taxon>Eubacteriales</taxon>
        <taxon>Oscillospiraceae</taxon>
        <taxon>Ruminococcus</taxon>
    </lineage>
</organism>
<reference evidence="8" key="1">
    <citation type="journal article" date="2022" name="Cell">
        <title>Design, construction, and in vivo augmentation of a complex gut microbiome.</title>
        <authorList>
            <person name="Cheng A.G."/>
            <person name="Ho P.Y."/>
            <person name="Aranda-Diaz A."/>
            <person name="Jain S."/>
            <person name="Yu F.B."/>
            <person name="Meng X."/>
            <person name="Wang M."/>
            <person name="Iakiviak M."/>
            <person name="Nagashima K."/>
            <person name="Zhao A."/>
            <person name="Murugkar P."/>
            <person name="Patil A."/>
            <person name="Atabakhsh K."/>
            <person name="Weakley A."/>
            <person name="Yan J."/>
            <person name="Brumbaugh A.R."/>
            <person name="Higginbottom S."/>
            <person name="Dimas A."/>
            <person name="Shiver A.L."/>
            <person name="Deutschbauer A."/>
            <person name="Neff N."/>
            <person name="Sonnenburg J.L."/>
            <person name="Huang K.C."/>
            <person name="Fischbach M.A."/>
        </authorList>
    </citation>
    <scope>NUCLEOTIDE SEQUENCE</scope>
    <source>
        <strain evidence="8">DSM 19829</strain>
    </source>
</reference>
<dbReference type="RefSeq" id="WP_028527345.1">
    <property type="nucleotide sequence ID" value="NZ_CABLBR010000001.1"/>
</dbReference>
<evidence type="ECO:0000313" key="9">
    <source>
        <dbReference type="Proteomes" id="UP001060164"/>
    </source>
</evidence>
<evidence type="ECO:0000256" key="5">
    <source>
        <dbReference type="ARBA" id="ARBA00023239"/>
    </source>
</evidence>
<dbReference type="Proteomes" id="UP001060164">
    <property type="component" value="Chromosome"/>
</dbReference>
<accession>A0ABY5VFH1</accession>
<name>A0ABY5VFH1_9FIRM</name>
<dbReference type="InterPro" id="IPR003770">
    <property type="entry name" value="MLTG-like"/>
</dbReference>
<evidence type="ECO:0000256" key="7">
    <source>
        <dbReference type="SAM" id="Phobius"/>
    </source>
</evidence>
<keyword evidence="1" id="KW-1003">Cell membrane</keyword>
<dbReference type="EMBL" id="CP102290">
    <property type="protein sequence ID" value="UWP58906.1"/>
    <property type="molecule type" value="Genomic_DNA"/>
</dbReference>
<dbReference type="PANTHER" id="PTHR30518:SF2">
    <property type="entry name" value="ENDOLYTIC MUREIN TRANSGLYCOSYLASE"/>
    <property type="match status" value="1"/>
</dbReference>
<keyword evidence="9" id="KW-1185">Reference proteome</keyword>
<gene>
    <name evidence="8" type="ORF">NQ502_16250</name>
</gene>
<dbReference type="PANTHER" id="PTHR30518">
    <property type="entry name" value="ENDOLYTIC MUREIN TRANSGLYCOSYLASE"/>
    <property type="match status" value="1"/>
</dbReference>
<keyword evidence="2 7" id="KW-0812">Transmembrane</keyword>
<keyword evidence="3 7" id="KW-1133">Transmembrane helix</keyword>
<evidence type="ECO:0000256" key="2">
    <source>
        <dbReference type="ARBA" id="ARBA00022692"/>
    </source>
</evidence>
<sequence>MAKKKKQNAGPQSAVKKAGKTIRVLIWVLVFVAIALLGKTAYSFGYAVFDQEPMTSEARAKEVEVIVQEGMSVYQIGKLLESKGLIEDPVIFWVQEQLSDYRGKIKTGRYTLSTAQTPDEMIEIMSAEEEESEE</sequence>
<keyword evidence="5" id="KW-0456">Lyase</keyword>
<evidence type="ECO:0000313" key="8">
    <source>
        <dbReference type="EMBL" id="UWP58906.1"/>
    </source>
</evidence>
<keyword evidence="4 7" id="KW-0472">Membrane</keyword>
<proteinExistence type="predicted"/>
<evidence type="ECO:0000256" key="3">
    <source>
        <dbReference type="ARBA" id="ARBA00022989"/>
    </source>
</evidence>
<feature type="transmembrane region" description="Helical" evidence="7">
    <location>
        <begin position="21"/>
        <end position="49"/>
    </location>
</feature>
<evidence type="ECO:0000256" key="6">
    <source>
        <dbReference type="ARBA" id="ARBA00023316"/>
    </source>
</evidence>
<keyword evidence="6" id="KW-0961">Cell wall biogenesis/degradation</keyword>